<dbReference type="CDD" id="cd02440">
    <property type="entry name" value="AdoMet_MTases"/>
    <property type="match status" value="1"/>
</dbReference>
<name>A0A8H3IJR6_9LECA</name>
<dbReference type="OrthoDB" id="5339271at2759"/>
<keyword evidence="3" id="KW-1185">Reference proteome</keyword>
<proteinExistence type="predicted"/>
<evidence type="ECO:0000313" key="3">
    <source>
        <dbReference type="Proteomes" id="UP000664203"/>
    </source>
</evidence>
<dbReference type="Pfam" id="PF13649">
    <property type="entry name" value="Methyltransf_25"/>
    <property type="match status" value="1"/>
</dbReference>
<organism evidence="2 3">
    <name type="scientific">Alectoria fallacina</name>
    <dbReference type="NCBI Taxonomy" id="1903189"/>
    <lineage>
        <taxon>Eukaryota</taxon>
        <taxon>Fungi</taxon>
        <taxon>Dikarya</taxon>
        <taxon>Ascomycota</taxon>
        <taxon>Pezizomycotina</taxon>
        <taxon>Lecanoromycetes</taxon>
        <taxon>OSLEUM clade</taxon>
        <taxon>Lecanoromycetidae</taxon>
        <taxon>Lecanorales</taxon>
        <taxon>Lecanorineae</taxon>
        <taxon>Parmeliaceae</taxon>
        <taxon>Alectoria</taxon>
    </lineage>
</organism>
<evidence type="ECO:0000313" key="2">
    <source>
        <dbReference type="EMBL" id="CAF9918050.1"/>
    </source>
</evidence>
<dbReference type="AlphaFoldDB" id="A0A8H3IJR6"/>
<comment type="caution">
    <text evidence="2">The sequence shown here is derived from an EMBL/GenBank/DDBJ whole genome shotgun (WGS) entry which is preliminary data.</text>
</comment>
<sequence>MDSRKVTHSPNAVLPYTTDCYAEFYDLWCDSFVVGRHAADEETYWSAIHSLIRFRSSNHSIFPEGSPINIVEIGTGSGRCFKDLFDRANDTGTPFPNVHFYGIDPSVPMLKRAIAWFDRRPTLKEIAPTEWFEGLGEDFTEKLPQLKGASDLVMWTGGGFSHLCSEEQQLAFLRQMRAALRAGQASATGIILVYDQSIPSRKTAGASQVFEVPWEGRSEDDPSLLYRKSRNEVTWEGPVRRDRWEIAIWKMSVEIHTEKVDHTLMDLDEGKWPSLVKQAGLKIEREEPLEGMGIFFFLKRNDWSASTASAVSRTAFNGRRTHTCNENGTIFPSSQCNHLAIGVPFIVAMSFTHEDITRIRVAIEMKNTPVLLFELTPNQLLLVLDRCLRYLMDTDDEKRQQKTIDYADVKLEIDLLRVERDELKKALKNEREWHAYDSLFVFAKFHTLIYE</sequence>
<dbReference type="Gene3D" id="3.40.50.150">
    <property type="entry name" value="Vaccinia Virus protein VP39"/>
    <property type="match status" value="1"/>
</dbReference>
<protein>
    <recommendedName>
        <fullName evidence="1">Methyltransferase domain-containing protein</fullName>
    </recommendedName>
</protein>
<reference evidence="2" key="1">
    <citation type="submission" date="2021-03" db="EMBL/GenBank/DDBJ databases">
        <authorList>
            <person name="Tagirdzhanova G."/>
        </authorList>
    </citation>
    <scope>NUCLEOTIDE SEQUENCE</scope>
</reference>
<dbReference type="Proteomes" id="UP000664203">
    <property type="component" value="Unassembled WGS sequence"/>
</dbReference>
<dbReference type="EMBL" id="CAJPDR010000107">
    <property type="protein sequence ID" value="CAF9918050.1"/>
    <property type="molecule type" value="Genomic_DNA"/>
</dbReference>
<feature type="domain" description="Methyltransferase" evidence="1">
    <location>
        <begin position="70"/>
        <end position="183"/>
    </location>
</feature>
<dbReference type="SUPFAM" id="SSF53335">
    <property type="entry name" value="S-adenosyl-L-methionine-dependent methyltransferases"/>
    <property type="match status" value="1"/>
</dbReference>
<dbReference type="InterPro" id="IPR041698">
    <property type="entry name" value="Methyltransf_25"/>
</dbReference>
<accession>A0A8H3IJR6</accession>
<dbReference type="InterPro" id="IPR029063">
    <property type="entry name" value="SAM-dependent_MTases_sf"/>
</dbReference>
<evidence type="ECO:0000259" key="1">
    <source>
        <dbReference type="Pfam" id="PF13649"/>
    </source>
</evidence>
<gene>
    <name evidence="2" type="ORF">ALECFALPRED_000504</name>
</gene>